<dbReference type="AlphaFoldDB" id="A0A225WZC0"/>
<dbReference type="CDD" id="cd23667">
    <property type="entry name" value="beta-trefoil_Ricin_CqDVP-like"/>
    <property type="match status" value="1"/>
</dbReference>
<sequence>MEPDESNAIRWVGFQLGKTAPEACDEAMNCFLGIRDVEYRGDNLLKNLLSTKRVQLLAVQDAVLRFLASLPHQEWTVVGCQLLLEAGGRWNAVAVASLLDKVMAQARDKTLMLAEICWIRSVSPAVRALASNAPVTVASVLNDSMLFAAEDYFLYDETRRCVFCWADEWEADQSKEIWRFVPASPNFTDFYILSVYSQEYLFASDVAASENGEGYGETRSFTWRGGDLPGEGGLWRLIPVDGDFAIYNVSQDTYLISPPAPGSAFRRLVLTSNYRPLDQSWNECHKWKIKPAVPSLLERGLDAFFSEDYTAAVDLFTALLDAEKPSPAASIKIYWYRMVANLRLQKKDVFREDADLLVKLGGAPKDFLDITKETLNGNLTAAESGELAHHMHYT</sequence>
<accession>A0A225WZC0</accession>
<gene>
    <name evidence="1" type="ORF">PHMEG_0001884</name>
</gene>
<organism evidence="1 2">
    <name type="scientific">Phytophthora megakarya</name>
    <dbReference type="NCBI Taxonomy" id="4795"/>
    <lineage>
        <taxon>Eukaryota</taxon>
        <taxon>Sar</taxon>
        <taxon>Stramenopiles</taxon>
        <taxon>Oomycota</taxon>
        <taxon>Peronosporomycetes</taxon>
        <taxon>Peronosporales</taxon>
        <taxon>Peronosporaceae</taxon>
        <taxon>Phytophthora</taxon>
    </lineage>
</organism>
<dbReference type="Proteomes" id="UP000198211">
    <property type="component" value="Unassembled WGS sequence"/>
</dbReference>
<evidence type="ECO:0000313" key="1">
    <source>
        <dbReference type="EMBL" id="OWZ23264.1"/>
    </source>
</evidence>
<keyword evidence="2" id="KW-1185">Reference proteome</keyword>
<evidence type="ECO:0000313" key="2">
    <source>
        <dbReference type="Proteomes" id="UP000198211"/>
    </source>
</evidence>
<dbReference type="EMBL" id="NBNE01000075">
    <property type="protein sequence ID" value="OWZ23264.1"/>
    <property type="molecule type" value="Genomic_DNA"/>
</dbReference>
<proteinExistence type="predicted"/>
<dbReference type="OrthoDB" id="90427at2759"/>
<name>A0A225WZC0_9STRA</name>
<protein>
    <submittedName>
        <fullName evidence="1">Uncharacterized protein</fullName>
    </submittedName>
</protein>
<reference evidence="2" key="1">
    <citation type="submission" date="2017-03" db="EMBL/GenBank/DDBJ databases">
        <title>Phytopthora megakarya and P. palmivora, two closely related causual agents of cacao black pod achieved similar genome size and gene model numbers by different mechanisms.</title>
        <authorList>
            <person name="Ali S."/>
            <person name="Shao J."/>
            <person name="Larry D.J."/>
            <person name="Kronmiller B."/>
            <person name="Shen D."/>
            <person name="Strem M.D."/>
            <person name="Melnick R.L."/>
            <person name="Guiltinan M.J."/>
            <person name="Tyler B.M."/>
            <person name="Meinhardt L.W."/>
            <person name="Bailey B.A."/>
        </authorList>
    </citation>
    <scope>NUCLEOTIDE SEQUENCE [LARGE SCALE GENOMIC DNA]</scope>
    <source>
        <strain evidence="2">zdho120</strain>
    </source>
</reference>
<comment type="caution">
    <text evidence="1">The sequence shown here is derived from an EMBL/GenBank/DDBJ whole genome shotgun (WGS) entry which is preliminary data.</text>
</comment>